<reference evidence="7" key="1">
    <citation type="submission" date="2022-09" db="EMBL/GenBank/DDBJ databases">
        <title>Genomic of Burkholderia gladioli.</title>
        <authorList>
            <person name="Wu H."/>
        </authorList>
    </citation>
    <scope>NUCLEOTIDE SEQUENCE</scope>
    <source>
        <strain evidence="7">ZN-S4</strain>
    </source>
</reference>
<name>A0AB38TPQ1_BURGA</name>
<evidence type="ECO:0000313" key="7">
    <source>
        <dbReference type="EMBL" id="UWX69225.1"/>
    </source>
</evidence>
<proteinExistence type="predicted"/>
<evidence type="ECO:0000256" key="6">
    <source>
        <dbReference type="SAM" id="Phobius"/>
    </source>
</evidence>
<feature type="transmembrane region" description="Helical" evidence="6">
    <location>
        <begin position="96"/>
        <end position="116"/>
    </location>
</feature>
<dbReference type="GO" id="GO:0015171">
    <property type="term" value="F:amino acid transmembrane transporter activity"/>
    <property type="evidence" value="ECO:0007669"/>
    <property type="project" value="TreeGrafter"/>
</dbReference>
<dbReference type="Proteomes" id="UP001059745">
    <property type="component" value="Chromosome 1"/>
</dbReference>
<accession>A0AB38TPQ1</accession>
<evidence type="ECO:0000256" key="4">
    <source>
        <dbReference type="ARBA" id="ARBA00022989"/>
    </source>
</evidence>
<dbReference type="Pfam" id="PF01810">
    <property type="entry name" value="LysE"/>
    <property type="match status" value="1"/>
</dbReference>
<dbReference type="PIRSF" id="PIRSF006324">
    <property type="entry name" value="LeuE"/>
    <property type="match status" value="1"/>
</dbReference>
<sequence length="233" mass="25371">MLYRTGTTREAIRAADRIQGMAMLHYDSAHWLAFLGMAVLLNLTPGPDLAFMLGHTVKSGRRHGFAAMLGVWSGALFHVMCAAIGLSAILYTSASLFLVVKWVGVIYLSWLGIQALRSKAGAFRLDEPSRRRSPLQVFLQGVLIDILNPKVAIFFLALLPQFVVAGAGPVPLQLGLHGVLIVAVAAVIEPPLILFGDRLAQRLRASRRMAAWIDRTLGAFFLGLAAKLAVFRQ</sequence>
<feature type="transmembrane region" description="Helical" evidence="6">
    <location>
        <begin position="137"/>
        <end position="159"/>
    </location>
</feature>
<evidence type="ECO:0000256" key="2">
    <source>
        <dbReference type="ARBA" id="ARBA00022475"/>
    </source>
</evidence>
<dbReference type="PANTHER" id="PTHR30086">
    <property type="entry name" value="ARGININE EXPORTER PROTEIN ARGO"/>
    <property type="match status" value="1"/>
</dbReference>
<feature type="transmembrane region" description="Helical" evidence="6">
    <location>
        <begin position="65"/>
        <end position="90"/>
    </location>
</feature>
<keyword evidence="5 6" id="KW-0472">Membrane</keyword>
<keyword evidence="4 6" id="KW-1133">Transmembrane helix</keyword>
<feature type="transmembrane region" description="Helical" evidence="6">
    <location>
        <begin position="212"/>
        <end position="231"/>
    </location>
</feature>
<protein>
    <submittedName>
        <fullName evidence="7">LysE family translocator</fullName>
    </submittedName>
</protein>
<evidence type="ECO:0000256" key="1">
    <source>
        <dbReference type="ARBA" id="ARBA00004651"/>
    </source>
</evidence>
<keyword evidence="2" id="KW-1003">Cell membrane</keyword>
<organism evidence="7 8">
    <name type="scientific">Burkholderia gladioli</name>
    <name type="common">Pseudomonas marginata</name>
    <name type="synonym">Phytomonas marginata</name>
    <dbReference type="NCBI Taxonomy" id="28095"/>
    <lineage>
        <taxon>Bacteria</taxon>
        <taxon>Pseudomonadati</taxon>
        <taxon>Pseudomonadota</taxon>
        <taxon>Betaproteobacteria</taxon>
        <taxon>Burkholderiales</taxon>
        <taxon>Burkholderiaceae</taxon>
        <taxon>Burkholderia</taxon>
    </lineage>
</organism>
<evidence type="ECO:0000256" key="5">
    <source>
        <dbReference type="ARBA" id="ARBA00023136"/>
    </source>
</evidence>
<dbReference type="PANTHER" id="PTHR30086:SF20">
    <property type="entry name" value="ARGININE EXPORTER PROTEIN ARGO-RELATED"/>
    <property type="match status" value="1"/>
</dbReference>
<dbReference type="RefSeq" id="WP_230686171.1">
    <property type="nucleotide sequence ID" value="NZ_CADEPT010000005.1"/>
</dbReference>
<evidence type="ECO:0000313" key="8">
    <source>
        <dbReference type="Proteomes" id="UP001059745"/>
    </source>
</evidence>
<dbReference type="GO" id="GO:0005886">
    <property type="term" value="C:plasma membrane"/>
    <property type="evidence" value="ECO:0007669"/>
    <property type="project" value="UniProtKB-SubCell"/>
</dbReference>
<keyword evidence="3 6" id="KW-0812">Transmembrane</keyword>
<evidence type="ECO:0000256" key="3">
    <source>
        <dbReference type="ARBA" id="ARBA00022692"/>
    </source>
</evidence>
<gene>
    <name evidence="7" type="ORF">NYZ96_13500</name>
</gene>
<dbReference type="EMBL" id="CP104214">
    <property type="protein sequence ID" value="UWX69225.1"/>
    <property type="molecule type" value="Genomic_DNA"/>
</dbReference>
<dbReference type="InterPro" id="IPR001123">
    <property type="entry name" value="LeuE-type"/>
</dbReference>
<comment type="subcellular location">
    <subcellularLocation>
        <location evidence="1">Cell membrane</location>
        <topology evidence="1">Multi-pass membrane protein</topology>
    </subcellularLocation>
</comment>
<feature type="transmembrane region" description="Helical" evidence="6">
    <location>
        <begin position="179"/>
        <end position="200"/>
    </location>
</feature>
<dbReference type="AlphaFoldDB" id="A0AB38TPQ1"/>